<evidence type="ECO:0000256" key="1">
    <source>
        <dbReference type="SAM" id="MobiDB-lite"/>
    </source>
</evidence>
<accession>A0A8H3UBD7</accession>
<dbReference type="PANTHER" id="PTHR34309:SF1">
    <property type="entry name" value="PROTEIN GLCG"/>
    <property type="match status" value="1"/>
</dbReference>
<reference evidence="3 4" key="1">
    <citation type="submission" date="2019-11" db="EMBL/GenBank/DDBJ databases">
        <title>Venturia inaequalis Genome Resource.</title>
        <authorList>
            <person name="Lichtner F.J."/>
        </authorList>
    </citation>
    <scope>NUCLEOTIDE SEQUENCE [LARGE SCALE GENOMIC DNA]</scope>
    <source>
        <strain evidence="3">Bline_iso_100314</strain>
    </source>
</reference>
<name>A0A8H3UBD7_VENIN</name>
<organism evidence="3 4">
    <name type="scientific">Venturia inaequalis</name>
    <name type="common">Apple scab fungus</name>
    <dbReference type="NCBI Taxonomy" id="5025"/>
    <lineage>
        <taxon>Eukaryota</taxon>
        <taxon>Fungi</taxon>
        <taxon>Dikarya</taxon>
        <taxon>Ascomycota</taxon>
        <taxon>Pezizomycotina</taxon>
        <taxon>Dothideomycetes</taxon>
        <taxon>Pleosporomycetidae</taxon>
        <taxon>Venturiales</taxon>
        <taxon>Venturiaceae</taxon>
        <taxon>Venturia</taxon>
    </lineage>
</organism>
<gene>
    <name evidence="3" type="ORF">BLS_007144</name>
</gene>
<dbReference type="SUPFAM" id="SSF143744">
    <property type="entry name" value="GlcG-like"/>
    <property type="match status" value="1"/>
</dbReference>
<evidence type="ECO:0000313" key="4">
    <source>
        <dbReference type="Proteomes" id="UP000433883"/>
    </source>
</evidence>
<feature type="region of interest" description="Disordered" evidence="1">
    <location>
        <begin position="228"/>
        <end position="254"/>
    </location>
</feature>
<feature type="signal peptide" evidence="2">
    <location>
        <begin position="1"/>
        <end position="18"/>
    </location>
</feature>
<evidence type="ECO:0000256" key="2">
    <source>
        <dbReference type="SAM" id="SignalP"/>
    </source>
</evidence>
<dbReference type="Proteomes" id="UP000433883">
    <property type="component" value="Unassembled WGS sequence"/>
</dbReference>
<keyword evidence="2" id="KW-0732">Signal</keyword>
<feature type="compositionally biased region" description="Low complexity" evidence="1">
    <location>
        <begin position="228"/>
        <end position="242"/>
    </location>
</feature>
<dbReference type="InterPro" id="IPR052517">
    <property type="entry name" value="GlcG_carb_metab_protein"/>
</dbReference>
<dbReference type="InterPro" id="IPR038084">
    <property type="entry name" value="PduO/GlcC-like_sf"/>
</dbReference>
<dbReference type="AlphaFoldDB" id="A0A8H3UBD7"/>
<dbReference type="InterPro" id="IPR005624">
    <property type="entry name" value="PduO/GlcC-like"/>
</dbReference>
<evidence type="ECO:0000313" key="3">
    <source>
        <dbReference type="EMBL" id="KAE9966213.1"/>
    </source>
</evidence>
<protein>
    <submittedName>
        <fullName evidence="3">Uncharacterized protein</fullName>
    </submittedName>
</protein>
<dbReference type="Pfam" id="PF03928">
    <property type="entry name" value="HbpS-like"/>
    <property type="match status" value="1"/>
</dbReference>
<dbReference type="PANTHER" id="PTHR34309">
    <property type="entry name" value="SLR1406 PROTEIN"/>
    <property type="match status" value="1"/>
</dbReference>
<dbReference type="Gene3D" id="3.30.450.150">
    <property type="entry name" value="Haem-degrading domain"/>
    <property type="match status" value="1"/>
</dbReference>
<comment type="caution">
    <text evidence="3">The sequence shown here is derived from an EMBL/GenBank/DDBJ whole genome shotgun (WGS) entry which is preliminary data.</text>
</comment>
<sequence>MAYRLFALLPLFLAGVSADTMESMNDVASVAEPMAPIPIPIPAPAAQQQQQEAPAVAAAPPVISHEQAEAVVKAAVAKALEIKMPSNIAVTDPSGHLVSFLRMDGAMLVSIEVAQKKAKTVSMFGGKYRTGDLYNVTSPGGPLYGECFKYSCVQAQPWRILIFDLGIQTTNSGLLFFGGGVPLKVGGNFVGSLGISGGTVDQDQTIANAAAQSLNGLAPVPASKAPVAPVAAPQAPAPNASVLTQDGDKEAKTL</sequence>
<dbReference type="EMBL" id="WNWQ01000547">
    <property type="protein sequence ID" value="KAE9966213.1"/>
    <property type="molecule type" value="Genomic_DNA"/>
</dbReference>
<proteinExistence type="predicted"/>
<feature type="chain" id="PRO_5034687441" evidence="2">
    <location>
        <begin position="19"/>
        <end position="254"/>
    </location>
</feature>